<accession>A0A1I5KQG5</accession>
<feature type="domain" description="SGNH hydrolase-type esterase" evidence="1">
    <location>
        <begin position="6"/>
        <end position="199"/>
    </location>
</feature>
<proteinExistence type="predicted"/>
<dbReference type="PANTHER" id="PTHR30383">
    <property type="entry name" value="THIOESTERASE 1/PROTEASE 1/LYSOPHOSPHOLIPASE L1"/>
    <property type="match status" value="1"/>
</dbReference>
<dbReference type="OrthoDB" id="164654at2"/>
<name>A0A1I5KQG5_9GAMM</name>
<protein>
    <submittedName>
        <fullName evidence="2">Lysophospholipase L1</fullName>
    </submittedName>
</protein>
<dbReference type="InterPro" id="IPR036514">
    <property type="entry name" value="SGNH_hydro_sf"/>
</dbReference>
<dbReference type="GO" id="GO:0016788">
    <property type="term" value="F:hydrolase activity, acting on ester bonds"/>
    <property type="evidence" value="ECO:0007669"/>
    <property type="project" value="UniProtKB-ARBA"/>
</dbReference>
<dbReference type="GeneID" id="35872696"/>
<organism evidence="2 3">
    <name type="scientific">Enterovibrio norvegicus DSM 15893</name>
    <dbReference type="NCBI Taxonomy" id="1121869"/>
    <lineage>
        <taxon>Bacteria</taxon>
        <taxon>Pseudomonadati</taxon>
        <taxon>Pseudomonadota</taxon>
        <taxon>Gammaproteobacteria</taxon>
        <taxon>Vibrionales</taxon>
        <taxon>Vibrionaceae</taxon>
        <taxon>Enterovibrio</taxon>
    </lineage>
</organism>
<dbReference type="STRING" id="1121869.SAMN03084138_00707"/>
<dbReference type="SUPFAM" id="SSF52266">
    <property type="entry name" value="SGNH hydrolase"/>
    <property type="match status" value="1"/>
</dbReference>
<dbReference type="InterPro" id="IPR051532">
    <property type="entry name" value="Ester_Hydrolysis_Enzymes"/>
</dbReference>
<dbReference type="AlphaFoldDB" id="A0A1I5KQG5"/>
<evidence type="ECO:0000313" key="3">
    <source>
        <dbReference type="Proteomes" id="UP000182692"/>
    </source>
</evidence>
<dbReference type="Pfam" id="PF13472">
    <property type="entry name" value="Lipase_GDSL_2"/>
    <property type="match status" value="1"/>
</dbReference>
<evidence type="ECO:0000259" key="1">
    <source>
        <dbReference type="Pfam" id="PF13472"/>
    </source>
</evidence>
<dbReference type="InterPro" id="IPR013830">
    <property type="entry name" value="SGNH_hydro"/>
</dbReference>
<dbReference type="EMBL" id="FOWR01000004">
    <property type="protein sequence ID" value="SFO87258.1"/>
    <property type="molecule type" value="Genomic_DNA"/>
</dbReference>
<dbReference type="Gene3D" id="3.40.50.1110">
    <property type="entry name" value="SGNH hydrolase"/>
    <property type="match status" value="1"/>
</dbReference>
<dbReference type="RefSeq" id="WP_017010995.1">
    <property type="nucleotide sequence ID" value="NZ_FOWR01000004.1"/>
</dbReference>
<sequence length="218" mass="24314">MPRILCFGDSNTWGYNPSNGHRWPEGVRWTSRLADSLNKSAPSDVRWYLIEEGLNGRTSVWNDPMKPHRDGSSALPMLLLSHRPLDWIVIMLGTNDLKSQFPSEPAWIAEGIRKLVGQVRDTDNAGQTSPNILVVSPPPMHDKNNWATGFHHGRQKSLQLAEFYRAVAKEEGCAFYDAAEVCEASPIDGLHLDAQGHEALAEGLARLFNKPSKQDVFS</sequence>
<dbReference type="PANTHER" id="PTHR30383:SF29">
    <property type="entry name" value="SGNH HYDROLASE-TYPE ESTERASE DOMAIN-CONTAINING PROTEIN"/>
    <property type="match status" value="1"/>
</dbReference>
<dbReference type="Proteomes" id="UP000182692">
    <property type="component" value="Unassembled WGS sequence"/>
</dbReference>
<gene>
    <name evidence="2" type="ORF">SAMN03084138_00707</name>
</gene>
<dbReference type="CDD" id="cd01839">
    <property type="entry name" value="SGNH_arylesterase_like"/>
    <property type="match status" value="1"/>
</dbReference>
<reference evidence="2 3" key="1">
    <citation type="submission" date="2016-10" db="EMBL/GenBank/DDBJ databases">
        <authorList>
            <person name="de Groot N.N."/>
        </authorList>
    </citation>
    <scope>NUCLEOTIDE SEQUENCE [LARGE SCALE GENOMIC DNA]</scope>
    <source>
        <strain evidence="2 3">DSM 15893</strain>
    </source>
</reference>
<evidence type="ECO:0000313" key="2">
    <source>
        <dbReference type="EMBL" id="SFO87258.1"/>
    </source>
</evidence>